<evidence type="ECO:0000259" key="10">
    <source>
        <dbReference type="Pfam" id="PF00697"/>
    </source>
</evidence>
<dbReference type="InterPro" id="IPR011060">
    <property type="entry name" value="RibuloseP-bd_barrel"/>
</dbReference>
<evidence type="ECO:0000256" key="7">
    <source>
        <dbReference type="ARBA" id="ARBA00023141"/>
    </source>
</evidence>
<name>A0A0S3QVC1_THET7</name>
<organism evidence="11 12">
    <name type="scientific">Thermosulfidibacter takaii (strain DSM 17441 / JCM 13301 / NBRC 103674 / ABI70S6)</name>
    <dbReference type="NCBI Taxonomy" id="1298851"/>
    <lineage>
        <taxon>Bacteria</taxon>
        <taxon>Pseudomonadati</taxon>
        <taxon>Thermosulfidibacterota</taxon>
        <taxon>Thermosulfidibacteria</taxon>
        <taxon>Thermosulfidibacterales</taxon>
        <taxon>Thermosulfidibacteraceae</taxon>
    </lineage>
</organism>
<evidence type="ECO:0000256" key="6">
    <source>
        <dbReference type="ARBA" id="ARBA00022822"/>
    </source>
</evidence>
<keyword evidence="5 9" id="KW-0028">Amino-acid biosynthesis</keyword>
<keyword evidence="8 9" id="KW-0413">Isomerase</keyword>
<keyword evidence="7 9" id="KW-0057">Aromatic amino acid biosynthesis</keyword>
<dbReference type="Proteomes" id="UP000063234">
    <property type="component" value="Chromosome"/>
</dbReference>
<evidence type="ECO:0000313" key="12">
    <source>
        <dbReference type="Proteomes" id="UP000063234"/>
    </source>
</evidence>
<dbReference type="InterPro" id="IPR001240">
    <property type="entry name" value="PRAI_dom"/>
</dbReference>
<protein>
    <recommendedName>
        <fullName evidence="4 9">N-(5'-phosphoribosyl)anthranilate isomerase</fullName>
        <shortName evidence="9">PRAI</shortName>
        <ecNumber evidence="3 9">5.3.1.24</ecNumber>
    </recommendedName>
</protein>
<evidence type="ECO:0000313" key="11">
    <source>
        <dbReference type="EMBL" id="BAT72276.1"/>
    </source>
</evidence>
<dbReference type="Gene3D" id="3.20.20.70">
    <property type="entry name" value="Aldolase class I"/>
    <property type="match status" value="2"/>
</dbReference>
<dbReference type="AlphaFoldDB" id="A0A0S3QVC1"/>
<accession>A0A0S3QVC1</accession>
<evidence type="ECO:0000256" key="4">
    <source>
        <dbReference type="ARBA" id="ARBA00022272"/>
    </source>
</evidence>
<proteinExistence type="inferred from homology"/>
<dbReference type="OrthoDB" id="9786954at2"/>
<dbReference type="EMBL" id="AP013035">
    <property type="protein sequence ID" value="BAT72276.1"/>
    <property type="molecule type" value="Genomic_DNA"/>
</dbReference>
<dbReference type="PATRIC" id="fig|1298851.3.peg.1565"/>
<dbReference type="Pfam" id="PF00697">
    <property type="entry name" value="PRAI"/>
    <property type="match status" value="1"/>
</dbReference>
<evidence type="ECO:0000256" key="1">
    <source>
        <dbReference type="ARBA" id="ARBA00001164"/>
    </source>
</evidence>
<dbReference type="SUPFAM" id="SSF51366">
    <property type="entry name" value="Ribulose-phoshate binding barrel"/>
    <property type="match status" value="1"/>
</dbReference>
<keyword evidence="12" id="KW-1185">Reference proteome</keyword>
<evidence type="ECO:0000256" key="3">
    <source>
        <dbReference type="ARBA" id="ARBA00012572"/>
    </source>
</evidence>
<dbReference type="STRING" id="1298851.TST_1490"/>
<dbReference type="CDD" id="cd00405">
    <property type="entry name" value="PRAI"/>
    <property type="match status" value="1"/>
</dbReference>
<dbReference type="HAMAP" id="MF_00135">
    <property type="entry name" value="PRAI"/>
    <property type="match status" value="1"/>
</dbReference>
<comment type="pathway">
    <text evidence="2 9">Amino-acid biosynthesis; L-tryptophan biosynthesis; L-tryptophan from chorismate: step 3/5.</text>
</comment>
<dbReference type="InterPro" id="IPR013785">
    <property type="entry name" value="Aldolase_TIM"/>
</dbReference>
<comment type="catalytic activity">
    <reaction evidence="1 9">
        <text>N-(5-phospho-beta-D-ribosyl)anthranilate = 1-(2-carboxyphenylamino)-1-deoxy-D-ribulose 5-phosphate</text>
        <dbReference type="Rhea" id="RHEA:21540"/>
        <dbReference type="ChEBI" id="CHEBI:18277"/>
        <dbReference type="ChEBI" id="CHEBI:58613"/>
        <dbReference type="EC" id="5.3.1.24"/>
    </reaction>
</comment>
<dbReference type="PANTHER" id="PTHR42894:SF1">
    <property type="entry name" value="N-(5'-PHOSPHORIBOSYL)ANTHRANILATE ISOMERASE"/>
    <property type="match status" value="1"/>
</dbReference>
<evidence type="ECO:0000256" key="8">
    <source>
        <dbReference type="ARBA" id="ARBA00023235"/>
    </source>
</evidence>
<dbReference type="InterPro" id="IPR044643">
    <property type="entry name" value="TrpF_fam"/>
</dbReference>
<dbReference type="EC" id="5.3.1.24" evidence="3 9"/>
<dbReference type="GO" id="GO:0004640">
    <property type="term" value="F:phosphoribosylanthranilate isomerase activity"/>
    <property type="evidence" value="ECO:0007669"/>
    <property type="project" value="UniProtKB-UniRule"/>
</dbReference>
<evidence type="ECO:0000256" key="9">
    <source>
        <dbReference type="HAMAP-Rule" id="MF_00135"/>
    </source>
</evidence>
<dbReference type="PANTHER" id="PTHR42894">
    <property type="entry name" value="N-(5'-PHOSPHORIBOSYL)ANTHRANILATE ISOMERASE"/>
    <property type="match status" value="1"/>
</dbReference>
<gene>
    <name evidence="9 11" type="primary">trpF</name>
    <name evidence="11" type="ORF">TST_1490</name>
</gene>
<dbReference type="GO" id="GO:0000162">
    <property type="term" value="P:L-tryptophan biosynthetic process"/>
    <property type="evidence" value="ECO:0007669"/>
    <property type="project" value="UniProtKB-UniRule"/>
</dbReference>
<dbReference type="KEGG" id="ttk:TST_1490"/>
<dbReference type="UniPathway" id="UPA00035">
    <property type="reaction ID" value="UER00042"/>
</dbReference>
<evidence type="ECO:0000256" key="5">
    <source>
        <dbReference type="ARBA" id="ARBA00022605"/>
    </source>
</evidence>
<comment type="similarity">
    <text evidence="9">Belongs to the TrpF family.</text>
</comment>
<evidence type="ECO:0000256" key="2">
    <source>
        <dbReference type="ARBA" id="ARBA00004664"/>
    </source>
</evidence>
<feature type="domain" description="N-(5'phosphoribosyl) anthranilate isomerase (PRAI)" evidence="10">
    <location>
        <begin position="103"/>
        <end position="178"/>
    </location>
</feature>
<keyword evidence="6 9" id="KW-0822">Tryptophan biosynthesis</keyword>
<reference evidence="12" key="1">
    <citation type="journal article" date="2018" name="Science">
        <title>A primordial and reversible TCA cycle in a facultatively chemolithoautotrophic thermophile.</title>
        <authorList>
            <person name="Nunoura T."/>
            <person name="Chikaraishi Y."/>
            <person name="Izaki R."/>
            <person name="Suwa T."/>
            <person name="Sato T."/>
            <person name="Harada T."/>
            <person name="Mori K."/>
            <person name="Kato Y."/>
            <person name="Miyazaki M."/>
            <person name="Shimamura S."/>
            <person name="Yanagawa K."/>
            <person name="Shuto A."/>
            <person name="Ohkouchi N."/>
            <person name="Fujita N."/>
            <person name="Takaki Y."/>
            <person name="Atomi H."/>
            <person name="Takai K."/>
        </authorList>
    </citation>
    <scope>NUCLEOTIDE SEQUENCE [LARGE SCALE GENOMIC DNA]</scope>
    <source>
        <strain evidence="12">DSM 17441 / JCM 13301 / NBRC 103674 / ABI70S6</strain>
    </source>
</reference>
<sequence length="185" mass="20482">MVFVKICGIRDVDTALVAVRAGADAIGLVFHRESPRFVGIELAKEIGEAVKGKVKVFAVIKNSNEFDERFFDVCDYVQCYEPIPGLDSSKLVLGVKGFTDYKAAYYIVDASHGKGMFVEYPHDLWRLPKDRVILSGGLTPDNVKEVIRKYRPFGVDVSSGVEVSPGVKDPEKVVQFVRNAKEALP</sequence>